<reference evidence="3 4" key="1">
    <citation type="journal article" date="2009" name="Science">
        <title>Green evolution and dynamic adaptations revealed by genomes of the marine picoeukaryotes Micromonas.</title>
        <authorList>
            <person name="Worden A.Z."/>
            <person name="Lee J.H."/>
            <person name="Mock T."/>
            <person name="Rouze P."/>
            <person name="Simmons M.P."/>
            <person name="Aerts A.L."/>
            <person name="Allen A.E."/>
            <person name="Cuvelier M.L."/>
            <person name="Derelle E."/>
            <person name="Everett M.V."/>
            <person name="Foulon E."/>
            <person name="Grimwood J."/>
            <person name="Gundlach H."/>
            <person name="Henrissat B."/>
            <person name="Napoli C."/>
            <person name="McDonald S.M."/>
            <person name="Parker M.S."/>
            <person name="Rombauts S."/>
            <person name="Salamov A."/>
            <person name="Von Dassow P."/>
            <person name="Badger J.H."/>
            <person name="Coutinho P.M."/>
            <person name="Demir E."/>
            <person name="Dubchak I."/>
            <person name="Gentemann C."/>
            <person name="Eikrem W."/>
            <person name="Gready J.E."/>
            <person name="John U."/>
            <person name="Lanier W."/>
            <person name="Lindquist E.A."/>
            <person name="Lucas S."/>
            <person name="Mayer K.F."/>
            <person name="Moreau H."/>
            <person name="Not F."/>
            <person name="Otillar R."/>
            <person name="Panaud O."/>
            <person name="Pangilinan J."/>
            <person name="Paulsen I."/>
            <person name="Piegu B."/>
            <person name="Poliakov A."/>
            <person name="Robbens S."/>
            <person name="Schmutz J."/>
            <person name="Toulza E."/>
            <person name="Wyss T."/>
            <person name="Zelensky A."/>
            <person name="Zhou K."/>
            <person name="Armbrust E.V."/>
            <person name="Bhattacharya D."/>
            <person name="Goodenough U.W."/>
            <person name="Van de Peer Y."/>
            <person name="Grigoriev I.V."/>
        </authorList>
    </citation>
    <scope>NUCLEOTIDE SEQUENCE [LARGE SCALE GENOMIC DNA]</scope>
    <source>
        <strain evidence="4">RCC299 / NOUM17</strain>
    </source>
</reference>
<name>C1FFX4_MICCC</name>
<organism evidence="3 4">
    <name type="scientific">Micromonas commoda (strain RCC299 / NOUM17 / CCMP2709)</name>
    <name type="common">Picoplanktonic green alga</name>
    <dbReference type="NCBI Taxonomy" id="296587"/>
    <lineage>
        <taxon>Eukaryota</taxon>
        <taxon>Viridiplantae</taxon>
        <taxon>Chlorophyta</taxon>
        <taxon>Mamiellophyceae</taxon>
        <taxon>Mamiellales</taxon>
        <taxon>Mamiellaceae</taxon>
        <taxon>Micromonas</taxon>
    </lineage>
</organism>
<dbReference type="STRING" id="296587.C1FFX4"/>
<dbReference type="GO" id="GO:0003700">
    <property type="term" value="F:DNA-binding transcription factor activity"/>
    <property type="evidence" value="ECO:0007669"/>
    <property type="project" value="InterPro"/>
</dbReference>
<dbReference type="InterPro" id="IPR004827">
    <property type="entry name" value="bZIP"/>
</dbReference>
<dbReference type="GO" id="GO:0043565">
    <property type="term" value="F:sequence-specific DNA binding"/>
    <property type="evidence" value="ECO:0007669"/>
    <property type="project" value="InterPro"/>
</dbReference>
<dbReference type="AlphaFoldDB" id="C1FFX4"/>
<keyword evidence="4" id="KW-1185">Reference proteome</keyword>
<dbReference type="SUPFAM" id="SSF57959">
    <property type="entry name" value="Leucine zipper domain"/>
    <property type="match status" value="1"/>
</dbReference>
<dbReference type="KEGG" id="mis:MICPUN_74761"/>
<dbReference type="InParanoid" id="C1FFX4"/>
<dbReference type="GO" id="GO:0005634">
    <property type="term" value="C:nucleus"/>
    <property type="evidence" value="ECO:0007669"/>
    <property type="project" value="TreeGrafter"/>
</dbReference>
<dbReference type="OrthoDB" id="1642657at2759"/>
<proteinExistence type="predicted"/>
<dbReference type="InterPro" id="IPR044827">
    <property type="entry name" value="GBF-like"/>
</dbReference>
<dbReference type="Gene3D" id="1.20.5.170">
    <property type="match status" value="1"/>
</dbReference>
<evidence type="ECO:0000259" key="2">
    <source>
        <dbReference type="PROSITE" id="PS50217"/>
    </source>
</evidence>
<dbReference type="RefSeq" id="XP_002508190.1">
    <property type="nucleotide sequence ID" value="XM_002508144.1"/>
</dbReference>
<dbReference type="PROSITE" id="PS50217">
    <property type="entry name" value="BZIP"/>
    <property type="match status" value="1"/>
</dbReference>
<protein>
    <recommendedName>
        <fullName evidence="2">BZIP domain-containing protein</fullName>
    </recommendedName>
</protein>
<dbReference type="InterPro" id="IPR046347">
    <property type="entry name" value="bZIP_sf"/>
</dbReference>
<evidence type="ECO:0000313" key="4">
    <source>
        <dbReference type="Proteomes" id="UP000002009"/>
    </source>
</evidence>
<feature type="compositionally biased region" description="Basic and acidic residues" evidence="1">
    <location>
        <begin position="1"/>
        <end position="22"/>
    </location>
</feature>
<evidence type="ECO:0000256" key="1">
    <source>
        <dbReference type="SAM" id="MobiDB-lite"/>
    </source>
</evidence>
<feature type="domain" description="BZIP" evidence="2">
    <location>
        <begin position="1"/>
        <end position="60"/>
    </location>
</feature>
<feature type="non-terminal residue" evidence="3">
    <location>
        <position position="1"/>
    </location>
</feature>
<dbReference type="PANTHER" id="PTHR45967:SF38">
    <property type="entry name" value="G-BOX-BINDING FACTOR 2"/>
    <property type="match status" value="1"/>
</dbReference>
<dbReference type="EMBL" id="CP001575">
    <property type="protein sequence ID" value="ACO69448.1"/>
    <property type="molecule type" value="Genomic_DNA"/>
</dbReference>
<gene>
    <name evidence="3" type="ORF">MICPUN_74761</name>
</gene>
<feature type="non-terminal residue" evidence="3">
    <location>
        <position position="69"/>
    </location>
</feature>
<feature type="region of interest" description="Disordered" evidence="1">
    <location>
        <begin position="1"/>
        <end position="30"/>
    </location>
</feature>
<dbReference type="Proteomes" id="UP000002009">
    <property type="component" value="Chromosome 8"/>
</dbReference>
<dbReference type="GeneID" id="8245535"/>
<dbReference type="PANTHER" id="PTHR45967">
    <property type="entry name" value="G-BOX-BINDING FACTOR 3-RELATED"/>
    <property type="match status" value="1"/>
</dbReference>
<accession>C1FFX4</accession>
<evidence type="ECO:0000313" key="3">
    <source>
        <dbReference type="EMBL" id="ACO69448.1"/>
    </source>
</evidence>
<dbReference type="SMART" id="SM00338">
    <property type="entry name" value="BRLZ"/>
    <property type="match status" value="1"/>
</dbReference>
<dbReference type="Pfam" id="PF00170">
    <property type="entry name" value="bZIP_1"/>
    <property type="match status" value="1"/>
</dbReference>
<sequence>QRRKEANRESARRSKQRKKEESELLSSKAQELVRESATLRAELEKVQKHVDNLYEENTALRKQISKAGG</sequence>